<dbReference type="PROSITE" id="PS50110">
    <property type="entry name" value="RESPONSE_REGULATORY"/>
    <property type="match status" value="1"/>
</dbReference>
<dbReference type="PANTHER" id="PTHR44591">
    <property type="entry name" value="STRESS RESPONSE REGULATOR PROTEIN 1"/>
    <property type="match status" value="1"/>
</dbReference>
<dbReference type="InterPro" id="IPR050595">
    <property type="entry name" value="Bact_response_regulator"/>
</dbReference>
<feature type="domain" description="Response regulatory" evidence="3">
    <location>
        <begin position="4"/>
        <end position="123"/>
    </location>
</feature>
<accession>A0A857JCW8</accession>
<keyword evidence="1 2" id="KW-0597">Phosphoprotein</keyword>
<dbReference type="CDD" id="cd17535">
    <property type="entry name" value="REC_NarL-like"/>
    <property type="match status" value="1"/>
</dbReference>
<dbReference type="RefSeq" id="WP_160554622.1">
    <property type="nucleotide sequence ID" value="NZ_CP047650.1"/>
</dbReference>
<sequence length="127" mass="13664">MGQKVFLVEDSATVRMALTLGLADAGAMEVVDFAETERGAVAWLNENPSGWMLAIVDMFLKEGTGLGVLAACRDSRQPGQRVVVLTSHATSDLRERCLRLGANAFFDKASETEALIAYCVQELQPGS</sequence>
<name>A0A857JCW8_9BURK</name>
<organism evidence="4 5">
    <name type="scientific">Xylophilus rhododendri</name>
    <dbReference type="NCBI Taxonomy" id="2697032"/>
    <lineage>
        <taxon>Bacteria</taxon>
        <taxon>Pseudomonadati</taxon>
        <taxon>Pseudomonadota</taxon>
        <taxon>Betaproteobacteria</taxon>
        <taxon>Burkholderiales</taxon>
        <taxon>Xylophilus</taxon>
    </lineage>
</organism>
<dbReference type="SMART" id="SM00448">
    <property type="entry name" value="REC"/>
    <property type="match status" value="1"/>
</dbReference>
<dbReference type="GO" id="GO:0000160">
    <property type="term" value="P:phosphorelay signal transduction system"/>
    <property type="evidence" value="ECO:0007669"/>
    <property type="project" value="InterPro"/>
</dbReference>
<dbReference type="InterPro" id="IPR011006">
    <property type="entry name" value="CheY-like_superfamily"/>
</dbReference>
<dbReference type="InterPro" id="IPR058245">
    <property type="entry name" value="NreC/VraR/RcsB-like_REC"/>
</dbReference>
<evidence type="ECO:0000259" key="3">
    <source>
        <dbReference type="PROSITE" id="PS50110"/>
    </source>
</evidence>
<feature type="modified residue" description="4-aspartylphosphate" evidence="2">
    <location>
        <position position="57"/>
    </location>
</feature>
<reference evidence="4 5" key="1">
    <citation type="submission" date="2020-01" db="EMBL/GenBank/DDBJ databases">
        <title>Genome sequencing of strain KACC 21265.</title>
        <authorList>
            <person name="Heo J."/>
            <person name="Kim S.-J."/>
            <person name="Kim J.-S."/>
            <person name="Hong S.-B."/>
            <person name="Kwon S.-W."/>
        </authorList>
    </citation>
    <scope>NUCLEOTIDE SEQUENCE [LARGE SCALE GENOMIC DNA]</scope>
    <source>
        <strain evidence="4 5">KACC 21265</strain>
    </source>
</reference>
<evidence type="ECO:0000256" key="1">
    <source>
        <dbReference type="ARBA" id="ARBA00022553"/>
    </source>
</evidence>
<dbReference type="PANTHER" id="PTHR44591:SF3">
    <property type="entry name" value="RESPONSE REGULATORY DOMAIN-CONTAINING PROTEIN"/>
    <property type="match status" value="1"/>
</dbReference>
<dbReference type="Proteomes" id="UP000464787">
    <property type="component" value="Chromosome"/>
</dbReference>
<proteinExistence type="predicted"/>
<keyword evidence="5" id="KW-1185">Reference proteome</keyword>
<protein>
    <submittedName>
        <fullName evidence="4">Response regulator</fullName>
    </submittedName>
</protein>
<evidence type="ECO:0000313" key="4">
    <source>
        <dbReference type="EMBL" id="QHJ00813.1"/>
    </source>
</evidence>
<dbReference type="InterPro" id="IPR001789">
    <property type="entry name" value="Sig_transdc_resp-reg_receiver"/>
</dbReference>
<dbReference type="AlphaFoldDB" id="A0A857JCW8"/>
<evidence type="ECO:0000256" key="2">
    <source>
        <dbReference type="PROSITE-ProRule" id="PRU00169"/>
    </source>
</evidence>
<evidence type="ECO:0000313" key="5">
    <source>
        <dbReference type="Proteomes" id="UP000464787"/>
    </source>
</evidence>
<dbReference type="Pfam" id="PF00072">
    <property type="entry name" value="Response_reg"/>
    <property type="match status" value="1"/>
</dbReference>
<dbReference type="Gene3D" id="3.40.50.2300">
    <property type="match status" value="1"/>
</dbReference>
<gene>
    <name evidence="4" type="ORF">GT347_24195</name>
</gene>
<dbReference type="SUPFAM" id="SSF52172">
    <property type="entry name" value="CheY-like"/>
    <property type="match status" value="1"/>
</dbReference>
<dbReference type="KEGG" id="xyk:GT347_24195"/>
<dbReference type="EMBL" id="CP047650">
    <property type="protein sequence ID" value="QHJ00813.1"/>
    <property type="molecule type" value="Genomic_DNA"/>
</dbReference>